<evidence type="ECO:0000256" key="4">
    <source>
        <dbReference type="SAM" id="Phobius"/>
    </source>
</evidence>
<gene>
    <name evidence="6" type="ORF">DR864_09235</name>
</gene>
<dbReference type="InterPro" id="IPR036097">
    <property type="entry name" value="HisK_dim/P_sf"/>
</dbReference>
<keyword evidence="7" id="KW-1185">Reference proteome</keyword>
<keyword evidence="4" id="KW-0812">Transmembrane</keyword>
<dbReference type="Pfam" id="PF02518">
    <property type="entry name" value="HATPase_c"/>
    <property type="match status" value="1"/>
</dbReference>
<dbReference type="PRINTS" id="PR00344">
    <property type="entry name" value="BCTRLSENSOR"/>
</dbReference>
<dbReference type="Proteomes" id="UP000251993">
    <property type="component" value="Chromosome"/>
</dbReference>
<dbReference type="CDD" id="cd00082">
    <property type="entry name" value="HisKA"/>
    <property type="match status" value="1"/>
</dbReference>
<feature type="transmembrane region" description="Helical" evidence="4">
    <location>
        <begin position="377"/>
        <end position="396"/>
    </location>
</feature>
<keyword evidence="3" id="KW-0597">Phosphoprotein</keyword>
<dbReference type="SUPFAM" id="SSF47384">
    <property type="entry name" value="Homodimeric domain of signal transducing histidine kinase"/>
    <property type="match status" value="1"/>
</dbReference>
<dbReference type="AlphaFoldDB" id="A0A344TGY0"/>
<dbReference type="InterPro" id="IPR004358">
    <property type="entry name" value="Sig_transdc_His_kin-like_C"/>
</dbReference>
<dbReference type="SUPFAM" id="SSF48452">
    <property type="entry name" value="TPR-like"/>
    <property type="match status" value="2"/>
</dbReference>
<dbReference type="InterPro" id="IPR011990">
    <property type="entry name" value="TPR-like_helical_dom_sf"/>
</dbReference>
<keyword evidence="4" id="KW-1133">Transmembrane helix</keyword>
<protein>
    <recommendedName>
        <fullName evidence="2">histidine kinase</fullName>
        <ecNumber evidence="2">2.7.13.3</ecNumber>
    </recommendedName>
</protein>
<dbReference type="SUPFAM" id="SSF55874">
    <property type="entry name" value="ATPase domain of HSP90 chaperone/DNA topoisomerase II/histidine kinase"/>
    <property type="match status" value="1"/>
</dbReference>
<dbReference type="SMART" id="SM00387">
    <property type="entry name" value="HATPase_c"/>
    <property type="match status" value="1"/>
</dbReference>
<evidence type="ECO:0000259" key="5">
    <source>
        <dbReference type="PROSITE" id="PS50109"/>
    </source>
</evidence>
<dbReference type="Gene3D" id="1.10.287.130">
    <property type="match status" value="1"/>
</dbReference>
<keyword evidence="4" id="KW-0472">Membrane</keyword>
<comment type="catalytic activity">
    <reaction evidence="1">
        <text>ATP + protein L-histidine = ADP + protein N-phospho-L-histidine.</text>
        <dbReference type="EC" id="2.7.13.3"/>
    </reaction>
</comment>
<dbReference type="InterPro" id="IPR003661">
    <property type="entry name" value="HisK_dim/P_dom"/>
</dbReference>
<dbReference type="PANTHER" id="PTHR43547:SF2">
    <property type="entry name" value="HYBRID SIGNAL TRANSDUCTION HISTIDINE KINASE C"/>
    <property type="match status" value="1"/>
</dbReference>
<dbReference type="Gene3D" id="3.30.565.10">
    <property type="entry name" value="Histidine kinase-like ATPase, C-terminal domain"/>
    <property type="match status" value="1"/>
</dbReference>
<evidence type="ECO:0000256" key="2">
    <source>
        <dbReference type="ARBA" id="ARBA00012438"/>
    </source>
</evidence>
<name>A0A344TGY0_9BACT</name>
<evidence type="ECO:0000256" key="1">
    <source>
        <dbReference type="ARBA" id="ARBA00000085"/>
    </source>
</evidence>
<proteinExistence type="predicted"/>
<evidence type="ECO:0000313" key="6">
    <source>
        <dbReference type="EMBL" id="AXE17901.1"/>
    </source>
</evidence>
<evidence type="ECO:0000313" key="7">
    <source>
        <dbReference type="Proteomes" id="UP000251993"/>
    </source>
</evidence>
<dbReference type="PANTHER" id="PTHR43547">
    <property type="entry name" value="TWO-COMPONENT HISTIDINE KINASE"/>
    <property type="match status" value="1"/>
</dbReference>
<organism evidence="6 7">
    <name type="scientific">Runella rosea</name>
    <dbReference type="NCBI Taxonomy" id="2259595"/>
    <lineage>
        <taxon>Bacteria</taxon>
        <taxon>Pseudomonadati</taxon>
        <taxon>Bacteroidota</taxon>
        <taxon>Cytophagia</taxon>
        <taxon>Cytophagales</taxon>
        <taxon>Spirosomataceae</taxon>
        <taxon>Runella</taxon>
    </lineage>
</organism>
<dbReference type="Gene3D" id="1.25.40.10">
    <property type="entry name" value="Tetratricopeptide repeat domain"/>
    <property type="match status" value="2"/>
</dbReference>
<accession>A0A344TGY0</accession>
<evidence type="ECO:0000256" key="3">
    <source>
        <dbReference type="ARBA" id="ARBA00022553"/>
    </source>
</evidence>
<dbReference type="InterPro" id="IPR036890">
    <property type="entry name" value="HATPase_C_sf"/>
</dbReference>
<dbReference type="InterPro" id="IPR005467">
    <property type="entry name" value="His_kinase_dom"/>
</dbReference>
<sequence length="637" mass="72377">MNPRNVSYKLLITYLNMRLPTLKNPLGFHLLTLFLGISIFSRAQTNVLVLKKQLEVATSDTAQYQLYHALGTAYREVNIDSSLYFLGQALHIAQVRKDAARTAQSMYRLGHVYMYKLSDETQALEWLKKCVISAKQAKDNVLLARCYGIIGVIADHQNLPQEEWLLKALEYAKKTKDWQTIAAAYNVLTVVYTKKNKFAEAEQVAFEMMKLCEKNSKARWIWACLDYCKLLITRGKSQEAQSYLQKASMVGKSLMAKGGNSETIYPLIQLELQLAHYENAEKLVQQGMDIERAKPQPDSGTLLLMYKAQHQAYAGQRKFQQAYESQQVYINLALNNRNKEHKESSELQMTRLQAALDREKQTTEIMMLAEQKKQQQAFLLSTIVIVVLLVGFVFLLQRNKSRIELQKAELTMLNTTKDKLFAILSHDLRSPVAGLKNYLMLTDWGVLTQAEFANSTKNLTVQLNNVHTMLDNVLNWSFSQMRGIRPKRENVEVASIIEEEIELLLPMAQIKTIHIVNEISANVQIMVDRNHVAVIFRNLLQNALKFTHSGGKIRLSYSKEKDMHQFVIADTGVGMSEEQLQNLFQLNKTTSQMGTAREQGTGVGLVLVKELVEANQGTLSVTSELTKGTMFTLGFIS</sequence>
<dbReference type="PROSITE" id="PS50109">
    <property type="entry name" value="HIS_KIN"/>
    <property type="match status" value="1"/>
</dbReference>
<dbReference type="GO" id="GO:0000155">
    <property type="term" value="F:phosphorelay sensor kinase activity"/>
    <property type="evidence" value="ECO:0007669"/>
    <property type="project" value="InterPro"/>
</dbReference>
<dbReference type="InterPro" id="IPR003594">
    <property type="entry name" value="HATPase_dom"/>
</dbReference>
<feature type="domain" description="Histidine kinase" evidence="5">
    <location>
        <begin position="423"/>
        <end position="637"/>
    </location>
</feature>
<dbReference type="EMBL" id="CP030850">
    <property type="protein sequence ID" value="AXE17901.1"/>
    <property type="molecule type" value="Genomic_DNA"/>
</dbReference>
<dbReference type="EC" id="2.7.13.3" evidence="2"/>
<dbReference type="KEGG" id="run:DR864_09235"/>
<dbReference type="OrthoDB" id="9810447at2"/>
<reference evidence="6 7" key="1">
    <citation type="submission" date="2018-07" db="EMBL/GenBank/DDBJ databases">
        <title>Genome sequencing of Runella.</title>
        <authorList>
            <person name="Baek M.-G."/>
            <person name="Yi H."/>
        </authorList>
    </citation>
    <scope>NUCLEOTIDE SEQUENCE [LARGE SCALE GENOMIC DNA]</scope>
    <source>
        <strain evidence="6 7">HYN0085</strain>
    </source>
</reference>